<proteinExistence type="predicted"/>
<dbReference type="Gene3D" id="3.10.620.30">
    <property type="match status" value="1"/>
</dbReference>
<dbReference type="SMART" id="SM00460">
    <property type="entry name" value="TGc"/>
    <property type="match status" value="1"/>
</dbReference>
<dbReference type="PANTHER" id="PTHR33490">
    <property type="entry name" value="BLR5614 PROTEIN-RELATED"/>
    <property type="match status" value="1"/>
</dbReference>
<keyword evidence="2" id="KW-0645">Protease</keyword>
<dbReference type="SUPFAM" id="SSF54001">
    <property type="entry name" value="Cysteine proteinases"/>
    <property type="match status" value="1"/>
</dbReference>
<dbReference type="Pfam" id="PF08379">
    <property type="entry name" value="Bact_transglu_N"/>
    <property type="match status" value="1"/>
</dbReference>
<dbReference type="Pfam" id="PF01841">
    <property type="entry name" value="Transglut_core"/>
    <property type="match status" value="1"/>
</dbReference>
<dbReference type="EMBL" id="FORH01000008">
    <property type="protein sequence ID" value="SFK06365.1"/>
    <property type="molecule type" value="Genomic_DNA"/>
</dbReference>
<organism evidence="2 3">
    <name type="scientific">Celeribacter neptunius</name>
    <dbReference type="NCBI Taxonomy" id="588602"/>
    <lineage>
        <taxon>Bacteria</taxon>
        <taxon>Pseudomonadati</taxon>
        <taxon>Pseudomonadota</taxon>
        <taxon>Alphaproteobacteria</taxon>
        <taxon>Rhodobacterales</taxon>
        <taxon>Roseobacteraceae</taxon>
        <taxon>Celeribacter</taxon>
    </lineage>
</organism>
<dbReference type="OrthoDB" id="9804023at2"/>
<dbReference type="GO" id="GO:0006508">
    <property type="term" value="P:proteolysis"/>
    <property type="evidence" value="ECO:0007669"/>
    <property type="project" value="UniProtKB-KW"/>
</dbReference>
<dbReference type="AlphaFoldDB" id="A0A1I3WFT2"/>
<sequence>MRLHIRHTTKYSFENPVTYGLQQLRKTPKSDHGQEVIAWQTSVIGGQKELSYHDHMNNLVELISFERDATELTVSCEGTVEIAETHGVVGQHRGPSPLWLFDKVTPLTKPGAGVRALIKQVEGDSELDRLHALSRAVGAAIKYEIGASHPEWSAEEALSEGKGVCQDHAHAFIACAREMGFPARYVSGYLMMDDRQLQDATHAWAEAHVRGLGWVGFDVSNEICPDQRYVRVATGLDYTDAAPVTGTRYGGEGETLSVEIEVVQQQQ</sequence>
<dbReference type="RefSeq" id="WP_090062241.1">
    <property type="nucleotide sequence ID" value="NZ_FORH01000008.1"/>
</dbReference>
<feature type="domain" description="Transglutaminase-like" evidence="1">
    <location>
        <begin position="157"/>
        <end position="221"/>
    </location>
</feature>
<evidence type="ECO:0000313" key="2">
    <source>
        <dbReference type="EMBL" id="SFK06365.1"/>
    </source>
</evidence>
<dbReference type="InterPro" id="IPR002931">
    <property type="entry name" value="Transglutaminase-like"/>
</dbReference>
<name>A0A1I3WFT2_9RHOB</name>
<reference evidence="3" key="1">
    <citation type="submission" date="2016-10" db="EMBL/GenBank/DDBJ databases">
        <authorList>
            <person name="Varghese N."/>
            <person name="Submissions S."/>
        </authorList>
    </citation>
    <scope>NUCLEOTIDE SEQUENCE [LARGE SCALE GENOMIC DNA]</scope>
    <source>
        <strain evidence="3">DSM 26471</strain>
    </source>
</reference>
<keyword evidence="2" id="KW-0378">Hydrolase</keyword>
<dbReference type="STRING" id="588602.SAMN04487991_3729"/>
<dbReference type="InterPro" id="IPR013589">
    <property type="entry name" value="Bac_transglu_N"/>
</dbReference>
<keyword evidence="3" id="KW-1185">Reference proteome</keyword>
<protein>
    <submittedName>
        <fullName evidence="2">Transglutaminase-like enzyme, putative cysteine protease</fullName>
    </submittedName>
</protein>
<dbReference type="InterPro" id="IPR038765">
    <property type="entry name" value="Papain-like_cys_pep_sf"/>
</dbReference>
<dbReference type="GO" id="GO:0008233">
    <property type="term" value="F:peptidase activity"/>
    <property type="evidence" value="ECO:0007669"/>
    <property type="project" value="UniProtKB-KW"/>
</dbReference>
<accession>A0A1I3WFT2</accession>
<gene>
    <name evidence="2" type="ORF">SAMN04487991_3729</name>
</gene>
<dbReference type="PANTHER" id="PTHR33490:SF6">
    <property type="entry name" value="SLL1049 PROTEIN"/>
    <property type="match status" value="1"/>
</dbReference>
<evidence type="ECO:0000313" key="3">
    <source>
        <dbReference type="Proteomes" id="UP000199630"/>
    </source>
</evidence>
<dbReference type="Proteomes" id="UP000199630">
    <property type="component" value="Unassembled WGS sequence"/>
</dbReference>
<evidence type="ECO:0000259" key="1">
    <source>
        <dbReference type="SMART" id="SM00460"/>
    </source>
</evidence>